<dbReference type="GO" id="GO:0008878">
    <property type="term" value="F:glucose-1-phosphate adenylyltransferase activity"/>
    <property type="evidence" value="ECO:0007669"/>
    <property type="project" value="InterPro"/>
</dbReference>
<dbReference type="InterPro" id="IPR011832">
    <property type="entry name" value="GlgDAde_trans"/>
</dbReference>
<dbReference type="PANTHER" id="PTHR43523">
    <property type="entry name" value="GLUCOSE-1-PHOSPHATE ADENYLYLTRANSFERASE-RELATED"/>
    <property type="match status" value="1"/>
</dbReference>
<sequence length="368" mass="42157">MRNVLGVINLVNERPILKELTHHRCLASLPFGGRYRMIDFTMSNFMNVSISKVAIFTKDKYRSLMDHLGSGKEWDLDHRSQGLFILPSIHPDEKIKGDLQQFYDHLEFFQRATADTVIIAPGHHICKIDFNDVLKKHESNKADITVLYKDYDGGAVKRPIYHQCSLDTDGAVRDINFFTAPKKGDHICLETYVIKKQLLIDLIKNCIEYDEYDFLKDIVKANLINLKVQGYQYTGYMPFIHSLETYHASNMEFLNPEILRHFFYDSWEVFTKIKHEAPAEFTNSSKVSNSLIANGCIIEGTVENSIIFRGVKVKKGAVVKNSIIMQKGDIEEGARIENVITDKQVIITKNQKITAINKPVVIKKEVVV</sequence>
<keyword evidence="5" id="KW-0808">Transferase</keyword>
<dbReference type="InterPro" id="IPR011831">
    <property type="entry name" value="ADP-Glc_PPase"/>
</dbReference>
<dbReference type="InterPro" id="IPR011004">
    <property type="entry name" value="Trimer_LpxA-like_sf"/>
</dbReference>
<dbReference type="GO" id="GO:0005978">
    <property type="term" value="P:glycogen biosynthetic process"/>
    <property type="evidence" value="ECO:0007669"/>
    <property type="project" value="UniProtKB-KW"/>
</dbReference>
<reference evidence="6" key="1">
    <citation type="submission" date="2016-10" db="EMBL/GenBank/DDBJ databases">
        <authorList>
            <person name="Varghese N."/>
            <person name="Submissions S."/>
        </authorList>
    </citation>
    <scope>NUCLEOTIDE SEQUENCE [LARGE SCALE GENOMIC DNA]</scope>
    <source>
        <strain evidence="6">DSM 11706</strain>
    </source>
</reference>
<accession>A0A1I5W746</accession>
<evidence type="ECO:0000313" key="6">
    <source>
        <dbReference type="Proteomes" id="UP000198734"/>
    </source>
</evidence>
<dbReference type="SUPFAM" id="SSF53448">
    <property type="entry name" value="Nucleotide-diphospho-sugar transferases"/>
    <property type="match status" value="1"/>
</dbReference>
<proteinExistence type="inferred from homology"/>
<dbReference type="Pfam" id="PF24894">
    <property type="entry name" value="Hexapep_GlmU"/>
    <property type="match status" value="1"/>
</dbReference>
<comment type="similarity">
    <text evidence="1">Belongs to the bacterial/plant glucose-1-phosphate adenylyltransferase family.</text>
</comment>
<dbReference type="Proteomes" id="UP000198734">
    <property type="component" value="Unassembled WGS sequence"/>
</dbReference>
<dbReference type="InterPro" id="IPR005835">
    <property type="entry name" value="NTP_transferase_dom"/>
</dbReference>
<organism evidence="5 6">
    <name type="scientific">Psychrobacillus psychrotolerans</name>
    <dbReference type="NCBI Taxonomy" id="126156"/>
    <lineage>
        <taxon>Bacteria</taxon>
        <taxon>Bacillati</taxon>
        <taxon>Bacillota</taxon>
        <taxon>Bacilli</taxon>
        <taxon>Bacillales</taxon>
        <taxon>Bacillaceae</taxon>
        <taxon>Psychrobacillus</taxon>
    </lineage>
</organism>
<dbReference type="EMBL" id="FOXU01000001">
    <property type="protein sequence ID" value="SFQ15473.1"/>
    <property type="molecule type" value="Genomic_DNA"/>
</dbReference>
<protein>
    <submittedName>
        <fullName evidence="5">Glucose-1-phosphate adenylyltransferase</fullName>
    </submittedName>
</protein>
<feature type="domain" description="Glucose-1-phosphate adenylyltransferase/Bifunctional protein GlmU-like C-terminal hexapeptide" evidence="4">
    <location>
        <begin position="283"/>
        <end position="353"/>
    </location>
</feature>
<dbReference type="InterPro" id="IPR029044">
    <property type="entry name" value="Nucleotide-diphossugar_trans"/>
</dbReference>
<dbReference type="NCBIfam" id="TIGR02092">
    <property type="entry name" value="glgD"/>
    <property type="match status" value="1"/>
</dbReference>
<evidence type="ECO:0000256" key="2">
    <source>
        <dbReference type="ARBA" id="ARBA00023056"/>
    </source>
</evidence>
<evidence type="ECO:0000259" key="4">
    <source>
        <dbReference type="Pfam" id="PF24894"/>
    </source>
</evidence>
<name>A0A1I5W746_9BACI</name>
<evidence type="ECO:0000256" key="1">
    <source>
        <dbReference type="ARBA" id="ARBA00010443"/>
    </source>
</evidence>
<evidence type="ECO:0000259" key="3">
    <source>
        <dbReference type="Pfam" id="PF00483"/>
    </source>
</evidence>
<dbReference type="RefSeq" id="WP_093534979.1">
    <property type="nucleotide sequence ID" value="NZ_FOXU01000001.1"/>
</dbReference>
<dbReference type="STRING" id="126156.SAMN05421670_1134"/>
<dbReference type="InterPro" id="IPR056818">
    <property type="entry name" value="GlmU/GlgC-like_hexapep"/>
</dbReference>
<dbReference type="CDD" id="cd02508">
    <property type="entry name" value="ADP_Glucose_PP"/>
    <property type="match status" value="1"/>
</dbReference>
<evidence type="ECO:0000313" key="5">
    <source>
        <dbReference type="EMBL" id="SFQ15473.1"/>
    </source>
</evidence>
<dbReference type="SUPFAM" id="SSF51161">
    <property type="entry name" value="Trimeric LpxA-like enzymes"/>
    <property type="match status" value="1"/>
</dbReference>
<dbReference type="AlphaFoldDB" id="A0A1I5W746"/>
<dbReference type="CDD" id="cd04651">
    <property type="entry name" value="LbH_G1P_AT_C"/>
    <property type="match status" value="1"/>
</dbReference>
<keyword evidence="2" id="KW-0320">Glycogen biosynthesis</keyword>
<dbReference type="Pfam" id="PF00483">
    <property type="entry name" value="NTP_transferase"/>
    <property type="match status" value="1"/>
</dbReference>
<dbReference type="OrthoDB" id="9801810at2"/>
<keyword evidence="6" id="KW-1185">Reference proteome</keyword>
<dbReference type="Gene3D" id="3.90.550.10">
    <property type="entry name" value="Spore Coat Polysaccharide Biosynthesis Protein SpsA, Chain A"/>
    <property type="match status" value="1"/>
</dbReference>
<feature type="domain" description="Nucleotidyl transferase" evidence="3">
    <location>
        <begin position="17"/>
        <end position="152"/>
    </location>
</feature>
<dbReference type="PANTHER" id="PTHR43523:SF6">
    <property type="entry name" value="GLYCOGEN BIOSYNTHESIS PROTEIN GLGD"/>
    <property type="match status" value="1"/>
</dbReference>
<keyword evidence="5" id="KW-0548">Nucleotidyltransferase</keyword>
<dbReference type="Gene3D" id="2.160.10.10">
    <property type="entry name" value="Hexapeptide repeat proteins"/>
    <property type="match status" value="1"/>
</dbReference>
<gene>
    <name evidence="5" type="ORF">SAMN05421670_1134</name>
</gene>